<dbReference type="PANTHER" id="PTHR42792">
    <property type="entry name" value="FLAGELLIN"/>
    <property type="match status" value="1"/>
</dbReference>
<feature type="domain" description="Flagellin C-terminal" evidence="7">
    <location>
        <begin position="329"/>
        <end position="405"/>
    </location>
</feature>
<accession>A0ABV8CCS7</accession>
<dbReference type="Proteomes" id="UP001595758">
    <property type="component" value="Unassembled WGS sequence"/>
</dbReference>
<dbReference type="Gene3D" id="1.20.1330.10">
    <property type="entry name" value="f41 fragment of flagellin, N-terminal domain"/>
    <property type="match status" value="2"/>
</dbReference>
<dbReference type="RefSeq" id="WP_382340394.1">
    <property type="nucleotide sequence ID" value="NZ_JBHSAB010000001.1"/>
</dbReference>
<name>A0ABV8CCS7_9GAMM</name>
<evidence type="ECO:0000256" key="5">
    <source>
        <dbReference type="ARBA" id="ARBA00023143"/>
    </source>
</evidence>
<evidence type="ECO:0000256" key="3">
    <source>
        <dbReference type="ARBA" id="ARBA00005709"/>
    </source>
</evidence>
<evidence type="ECO:0000313" key="9">
    <source>
        <dbReference type="Proteomes" id="UP001595758"/>
    </source>
</evidence>
<keyword evidence="8" id="KW-0966">Cell projection</keyword>
<evidence type="ECO:0000313" key="8">
    <source>
        <dbReference type="EMBL" id="MFC3907749.1"/>
    </source>
</evidence>
<evidence type="ECO:0000256" key="1">
    <source>
        <dbReference type="ARBA" id="ARBA00004365"/>
    </source>
</evidence>
<dbReference type="InterPro" id="IPR046358">
    <property type="entry name" value="Flagellin_C"/>
</dbReference>
<dbReference type="Pfam" id="PF00669">
    <property type="entry name" value="Flagellin_N"/>
    <property type="match status" value="1"/>
</dbReference>
<dbReference type="PANTHER" id="PTHR42792:SF1">
    <property type="entry name" value="FLAGELLAR HOOK-ASSOCIATED PROTEIN 3"/>
    <property type="match status" value="1"/>
</dbReference>
<comment type="subcellular location">
    <subcellularLocation>
        <location evidence="1">Bacterial flagellum</location>
    </subcellularLocation>
    <subcellularLocation>
        <location evidence="2">Secreted</location>
    </subcellularLocation>
</comment>
<keyword evidence="5" id="KW-0975">Bacterial flagellum</keyword>
<dbReference type="Pfam" id="PF00700">
    <property type="entry name" value="Flagellin_C"/>
    <property type="match status" value="1"/>
</dbReference>
<evidence type="ECO:0000259" key="7">
    <source>
        <dbReference type="Pfam" id="PF00700"/>
    </source>
</evidence>
<dbReference type="InterPro" id="IPR001492">
    <property type="entry name" value="Flagellin"/>
</dbReference>
<feature type="domain" description="Flagellin N-terminal" evidence="6">
    <location>
        <begin position="3"/>
        <end position="141"/>
    </location>
</feature>
<reference evidence="9" key="1">
    <citation type="journal article" date="2019" name="Int. J. Syst. Evol. Microbiol.">
        <title>The Global Catalogue of Microorganisms (GCM) 10K type strain sequencing project: providing services to taxonomists for standard genome sequencing and annotation.</title>
        <authorList>
            <consortium name="The Broad Institute Genomics Platform"/>
            <consortium name="The Broad Institute Genome Sequencing Center for Infectious Disease"/>
            <person name="Wu L."/>
            <person name="Ma J."/>
        </authorList>
    </citation>
    <scope>NUCLEOTIDE SEQUENCE [LARGE SCALE GENOMIC DNA]</scope>
    <source>
        <strain evidence="9">CCUG 59858</strain>
    </source>
</reference>
<dbReference type="InterPro" id="IPR013384">
    <property type="entry name" value="Flagell_FlgL"/>
</dbReference>
<protein>
    <submittedName>
        <fullName evidence="8">Flagellar hook-associated protein FlgL</fullName>
    </submittedName>
</protein>
<proteinExistence type="inferred from homology"/>
<organism evidence="8 9">
    <name type="scientific">Legionella dresdenensis</name>
    <dbReference type="NCBI Taxonomy" id="450200"/>
    <lineage>
        <taxon>Bacteria</taxon>
        <taxon>Pseudomonadati</taxon>
        <taxon>Pseudomonadota</taxon>
        <taxon>Gammaproteobacteria</taxon>
        <taxon>Legionellales</taxon>
        <taxon>Legionellaceae</taxon>
        <taxon>Legionella</taxon>
    </lineage>
</organism>
<comment type="similarity">
    <text evidence="3">Belongs to the bacterial flagellin family.</text>
</comment>
<keyword evidence="8" id="KW-0969">Cilium</keyword>
<dbReference type="EMBL" id="JBHSAB010000001">
    <property type="protein sequence ID" value="MFC3907749.1"/>
    <property type="molecule type" value="Genomic_DNA"/>
</dbReference>
<comment type="caution">
    <text evidence="8">The sequence shown here is derived from an EMBL/GenBank/DDBJ whole genome shotgun (WGS) entry which is preliminary data.</text>
</comment>
<keyword evidence="8" id="KW-0282">Flagellum</keyword>
<evidence type="ECO:0000256" key="2">
    <source>
        <dbReference type="ARBA" id="ARBA00004613"/>
    </source>
</evidence>
<dbReference type="NCBIfam" id="TIGR02550">
    <property type="entry name" value="flagell_flgL"/>
    <property type="match status" value="1"/>
</dbReference>
<dbReference type="SUPFAM" id="SSF64518">
    <property type="entry name" value="Phase 1 flagellin"/>
    <property type="match status" value="1"/>
</dbReference>
<sequence length="412" mass="44240">MRISSQQIYLRGLQGMQSQQGQVLKLQQQLSSGKKISLPSDDPIAASKINLMKQRISSSERLQANTDASESALKFEESALSNLVLTVQRLRELQVNAGNSALSQENREAIGKEAAELLNQLQGLANTQDSNGFYLFSGSKTGVEAITKDNAGNYIYNGDDTQRYQIVTSGLTVATSDTGSDLFMRIPNGNGRFTISQTATPNVGSAALTTGSVYDESAYVEDDYTLSFTLNTSNQVVVMVTGVNSGSVLPPSGNPDDAPVYQAGAGVNFNGIQLTINGDPQPGDSFSIKPSTNESIFSTVSRMVQNLRQPFDSATERAAVTTENNQILAQLDSALDNLLTFQAGVGARMNQLDVATNINEDVTETSKTILSSLQDTDLADAAVKLNLQIIYLQAAQQSFARIQGLTAFNYLK</sequence>
<keyword evidence="4" id="KW-0964">Secreted</keyword>
<dbReference type="InterPro" id="IPR001029">
    <property type="entry name" value="Flagellin_N"/>
</dbReference>
<gene>
    <name evidence="8" type="primary">flgL</name>
    <name evidence="8" type="ORF">ACFORL_01470</name>
</gene>
<evidence type="ECO:0000259" key="6">
    <source>
        <dbReference type="Pfam" id="PF00669"/>
    </source>
</evidence>
<keyword evidence="9" id="KW-1185">Reference proteome</keyword>
<evidence type="ECO:0000256" key="4">
    <source>
        <dbReference type="ARBA" id="ARBA00022525"/>
    </source>
</evidence>